<dbReference type="EMBL" id="GBRH01279092">
    <property type="protein sequence ID" value="JAD18803.1"/>
    <property type="molecule type" value="Transcribed_RNA"/>
</dbReference>
<accession>A0A0A8Y1A8</accession>
<name>A0A0A8Y1A8_ARUDO</name>
<organism evidence="1">
    <name type="scientific">Arundo donax</name>
    <name type="common">Giant reed</name>
    <name type="synonym">Donax arundinaceus</name>
    <dbReference type="NCBI Taxonomy" id="35708"/>
    <lineage>
        <taxon>Eukaryota</taxon>
        <taxon>Viridiplantae</taxon>
        <taxon>Streptophyta</taxon>
        <taxon>Embryophyta</taxon>
        <taxon>Tracheophyta</taxon>
        <taxon>Spermatophyta</taxon>
        <taxon>Magnoliopsida</taxon>
        <taxon>Liliopsida</taxon>
        <taxon>Poales</taxon>
        <taxon>Poaceae</taxon>
        <taxon>PACMAD clade</taxon>
        <taxon>Arundinoideae</taxon>
        <taxon>Arundineae</taxon>
        <taxon>Arundo</taxon>
    </lineage>
</organism>
<evidence type="ECO:0000313" key="1">
    <source>
        <dbReference type="EMBL" id="JAD18803.1"/>
    </source>
</evidence>
<sequence length="11" mass="1262">MSTASGWCFWS</sequence>
<protein>
    <submittedName>
        <fullName evidence="1">Uncharacterized protein</fullName>
    </submittedName>
</protein>
<reference evidence="1" key="2">
    <citation type="journal article" date="2015" name="Data Brief">
        <title>Shoot transcriptome of the giant reed, Arundo donax.</title>
        <authorList>
            <person name="Barrero R.A."/>
            <person name="Guerrero F.D."/>
            <person name="Moolhuijzen P."/>
            <person name="Goolsby J.A."/>
            <person name="Tidwell J."/>
            <person name="Bellgard S.E."/>
            <person name="Bellgard M.I."/>
        </authorList>
    </citation>
    <scope>NUCLEOTIDE SEQUENCE</scope>
    <source>
        <tissue evidence="1">Shoot tissue taken approximately 20 cm above the soil surface</tissue>
    </source>
</reference>
<proteinExistence type="predicted"/>
<reference evidence="1" key="1">
    <citation type="submission" date="2014-09" db="EMBL/GenBank/DDBJ databases">
        <authorList>
            <person name="Magalhaes I.L.F."/>
            <person name="Oliveira U."/>
            <person name="Santos F.R."/>
            <person name="Vidigal T.H.D.A."/>
            <person name="Brescovit A.D."/>
            <person name="Santos A.J."/>
        </authorList>
    </citation>
    <scope>NUCLEOTIDE SEQUENCE</scope>
    <source>
        <tissue evidence="1">Shoot tissue taken approximately 20 cm above the soil surface</tissue>
    </source>
</reference>